<dbReference type="CDD" id="cd08645">
    <property type="entry name" value="FMT_core_GART"/>
    <property type="match status" value="1"/>
</dbReference>
<dbReference type="NCBIfam" id="TIGR00639">
    <property type="entry name" value="PurN"/>
    <property type="match status" value="1"/>
</dbReference>
<dbReference type="GO" id="GO:0006189">
    <property type="term" value="P:'de novo' IMP biosynthetic process"/>
    <property type="evidence" value="ECO:0007669"/>
    <property type="project" value="InterPro"/>
</dbReference>
<dbReference type="PANTHER" id="PTHR43369">
    <property type="entry name" value="PHOSPHORIBOSYLGLYCINAMIDE FORMYLTRANSFERASE"/>
    <property type="match status" value="1"/>
</dbReference>
<gene>
    <name evidence="6" type="ORF">HK103_005864</name>
</gene>
<organism evidence="6 7">
    <name type="scientific">Boothiomyces macroporosus</name>
    <dbReference type="NCBI Taxonomy" id="261099"/>
    <lineage>
        <taxon>Eukaryota</taxon>
        <taxon>Fungi</taxon>
        <taxon>Fungi incertae sedis</taxon>
        <taxon>Chytridiomycota</taxon>
        <taxon>Chytridiomycota incertae sedis</taxon>
        <taxon>Chytridiomycetes</taxon>
        <taxon>Rhizophydiales</taxon>
        <taxon>Terramycetaceae</taxon>
        <taxon>Boothiomyces</taxon>
    </lineage>
</organism>
<dbReference type="Gene3D" id="3.40.50.170">
    <property type="entry name" value="Formyl transferase, N-terminal domain"/>
    <property type="match status" value="1"/>
</dbReference>
<protein>
    <recommendedName>
        <fullName evidence="2">phosphoribosylglycinamide formyltransferase 1</fullName>
        <ecNumber evidence="2">2.1.2.2</ecNumber>
    </recommendedName>
</protein>
<feature type="domain" description="Formyl transferase N-terminal" evidence="5">
    <location>
        <begin position="5"/>
        <end position="194"/>
    </location>
</feature>
<dbReference type="GO" id="GO:0005737">
    <property type="term" value="C:cytoplasm"/>
    <property type="evidence" value="ECO:0007669"/>
    <property type="project" value="TreeGrafter"/>
</dbReference>
<comment type="pathway">
    <text evidence="1">Purine metabolism; IMP biosynthesis via de novo pathway; N(2)-formyl-N(1)-(5-phospho-D-ribosyl)glycinamide from N(1)-(5-phospho-D-ribosyl)glycinamide (10-formyl THF route): step 1/1.</text>
</comment>
<evidence type="ECO:0000256" key="4">
    <source>
        <dbReference type="ARBA" id="ARBA00022755"/>
    </source>
</evidence>
<evidence type="ECO:0000256" key="2">
    <source>
        <dbReference type="ARBA" id="ARBA00012254"/>
    </source>
</evidence>
<accession>A0AAD5Y7G2</accession>
<name>A0AAD5Y7G2_9FUNG</name>
<dbReference type="HAMAP" id="MF_01930">
    <property type="entry name" value="PurN"/>
    <property type="match status" value="1"/>
</dbReference>
<keyword evidence="3" id="KW-0808">Transferase</keyword>
<dbReference type="AlphaFoldDB" id="A0AAD5Y7G2"/>
<dbReference type="Pfam" id="PF00551">
    <property type="entry name" value="Formyl_trans_N"/>
    <property type="match status" value="1"/>
</dbReference>
<dbReference type="GO" id="GO:0004644">
    <property type="term" value="F:phosphoribosylglycinamide formyltransferase activity"/>
    <property type="evidence" value="ECO:0007669"/>
    <property type="project" value="UniProtKB-EC"/>
</dbReference>
<dbReference type="EC" id="2.1.2.2" evidence="2"/>
<proteinExistence type="inferred from homology"/>
<reference evidence="6" key="1">
    <citation type="submission" date="2020-05" db="EMBL/GenBank/DDBJ databases">
        <title>Phylogenomic resolution of chytrid fungi.</title>
        <authorList>
            <person name="Stajich J.E."/>
            <person name="Amses K."/>
            <person name="Simmons R."/>
            <person name="Seto K."/>
            <person name="Myers J."/>
            <person name="Bonds A."/>
            <person name="Quandt C.A."/>
            <person name="Barry K."/>
            <person name="Liu P."/>
            <person name="Grigoriev I."/>
            <person name="Longcore J.E."/>
            <person name="James T.Y."/>
        </authorList>
    </citation>
    <scope>NUCLEOTIDE SEQUENCE</scope>
    <source>
        <strain evidence="6">PLAUS21</strain>
    </source>
</reference>
<keyword evidence="7" id="KW-1185">Reference proteome</keyword>
<keyword evidence="4" id="KW-0658">Purine biosynthesis</keyword>
<dbReference type="InterPro" id="IPR002376">
    <property type="entry name" value="Formyl_transf_N"/>
</dbReference>
<dbReference type="InterPro" id="IPR036477">
    <property type="entry name" value="Formyl_transf_N_sf"/>
</dbReference>
<dbReference type="SUPFAM" id="SSF53328">
    <property type="entry name" value="Formyltransferase"/>
    <property type="match status" value="1"/>
</dbReference>
<sequence length="205" mass="22564">MTKPKIVVFISGSGTNLQALIDATKSGDLECEIALVVSNKPGAYGLKRAEQNNIPTLVKTLKQYKDQGKTRLDYDIDLATEVIEKLECTPSLIVLAGFMHILSADFLQLFPKDSVINLHPALPGAFDGAKAIERAFEAFQKGEIEHTGVMVHRCIPEVDRGTVIVKQICPIEKTDTLTDLEERIHKIEHELIVQGTGLALMMANK</sequence>
<evidence type="ECO:0000313" key="6">
    <source>
        <dbReference type="EMBL" id="KAJ3255851.1"/>
    </source>
</evidence>
<dbReference type="Proteomes" id="UP001210925">
    <property type="component" value="Unassembled WGS sequence"/>
</dbReference>
<comment type="caution">
    <text evidence="6">The sequence shown here is derived from an EMBL/GenBank/DDBJ whole genome shotgun (WGS) entry which is preliminary data.</text>
</comment>
<evidence type="ECO:0000259" key="5">
    <source>
        <dbReference type="Pfam" id="PF00551"/>
    </source>
</evidence>
<dbReference type="InterPro" id="IPR004607">
    <property type="entry name" value="GART"/>
</dbReference>
<dbReference type="EMBL" id="JADGKB010000059">
    <property type="protein sequence ID" value="KAJ3255851.1"/>
    <property type="molecule type" value="Genomic_DNA"/>
</dbReference>
<evidence type="ECO:0000256" key="1">
    <source>
        <dbReference type="ARBA" id="ARBA00005054"/>
    </source>
</evidence>
<evidence type="ECO:0000313" key="7">
    <source>
        <dbReference type="Proteomes" id="UP001210925"/>
    </source>
</evidence>
<evidence type="ECO:0000256" key="3">
    <source>
        <dbReference type="ARBA" id="ARBA00022679"/>
    </source>
</evidence>
<dbReference type="PANTHER" id="PTHR43369:SF2">
    <property type="entry name" value="PHOSPHORIBOSYLGLYCINAMIDE FORMYLTRANSFERASE"/>
    <property type="match status" value="1"/>
</dbReference>